<evidence type="ECO:0000256" key="1">
    <source>
        <dbReference type="SAM" id="Coils"/>
    </source>
</evidence>
<dbReference type="Proteomes" id="UP001085076">
    <property type="component" value="Miscellaneous, Linkage group lg04"/>
</dbReference>
<organism evidence="2 3">
    <name type="scientific">Dioscorea zingiberensis</name>
    <dbReference type="NCBI Taxonomy" id="325984"/>
    <lineage>
        <taxon>Eukaryota</taxon>
        <taxon>Viridiplantae</taxon>
        <taxon>Streptophyta</taxon>
        <taxon>Embryophyta</taxon>
        <taxon>Tracheophyta</taxon>
        <taxon>Spermatophyta</taxon>
        <taxon>Magnoliopsida</taxon>
        <taxon>Liliopsida</taxon>
        <taxon>Dioscoreales</taxon>
        <taxon>Dioscoreaceae</taxon>
        <taxon>Dioscorea</taxon>
    </lineage>
</organism>
<name>A0A9D5CM45_9LILI</name>
<proteinExistence type="predicted"/>
<gene>
    <name evidence="2" type="ORF">J5N97_017304</name>
</gene>
<reference evidence="2" key="1">
    <citation type="submission" date="2021-03" db="EMBL/GenBank/DDBJ databases">
        <authorList>
            <person name="Li Z."/>
            <person name="Yang C."/>
        </authorList>
    </citation>
    <scope>NUCLEOTIDE SEQUENCE</scope>
    <source>
        <strain evidence="2">Dzin_1.0</strain>
        <tissue evidence="2">Leaf</tissue>
    </source>
</reference>
<dbReference type="PANTHER" id="PTHR48475:SF2">
    <property type="entry name" value="RIBONUCLEASE H"/>
    <property type="match status" value="1"/>
</dbReference>
<accession>A0A9D5CM45</accession>
<dbReference type="AlphaFoldDB" id="A0A9D5CM45"/>
<dbReference type="OrthoDB" id="626900at2759"/>
<dbReference type="EMBL" id="JAGGNH010000004">
    <property type="protein sequence ID" value="KAJ0975339.1"/>
    <property type="molecule type" value="Genomic_DNA"/>
</dbReference>
<comment type="caution">
    <text evidence="2">The sequence shown here is derived from an EMBL/GenBank/DDBJ whole genome shotgun (WGS) entry which is preliminary data.</text>
</comment>
<dbReference type="PANTHER" id="PTHR48475">
    <property type="entry name" value="RIBONUCLEASE H"/>
    <property type="match status" value="1"/>
</dbReference>
<keyword evidence="3" id="KW-1185">Reference proteome</keyword>
<sequence length="163" mass="19409">MPRTQAFYPKVNEERLRAELDLLEERRDEANLKAAAYRQRVKHFYDKKVKQVTFQIGDLVLRTNKFDVNKSRVGKLIPNWEGPYIVQEIIRPGTYWLTRMNGKKLKRPYHSEYLRSFKRFDRLAIVPPREKGLKRFDHLALPLLGNSLKRFDRLAITLLGKKL</sequence>
<evidence type="ECO:0000313" key="2">
    <source>
        <dbReference type="EMBL" id="KAJ0975339.1"/>
    </source>
</evidence>
<reference evidence="2" key="2">
    <citation type="journal article" date="2022" name="Hortic Res">
        <title>The genome of Dioscorea zingiberensis sheds light on the biosynthesis, origin and evolution of the medicinally important diosgenin saponins.</title>
        <authorList>
            <person name="Li Y."/>
            <person name="Tan C."/>
            <person name="Li Z."/>
            <person name="Guo J."/>
            <person name="Li S."/>
            <person name="Chen X."/>
            <person name="Wang C."/>
            <person name="Dai X."/>
            <person name="Yang H."/>
            <person name="Song W."/>
            <person name="Hou L."/>
            <person name="Xu J."/>
            <person name="Tong Z."/>
            <person name="Xu A."/>
            <person name="Yuan X."/>
            <person name="Wang W."/>
            <person name="Yang Q."/>
            <person name="Chen L."/>
            <person name="Sun Z."/>
            <person name="Wang K."/>
            <person name="Pan B."/>
            <person name="Chen J."/>
            <person name="Bao Y."/>
            <person name="Liu F."/>
            <person name="Qi X."/>
            <person name="Gang D.R."/>
            <person name="Wen J."/>
            <person name="Li J."/>
        </authorList>
    </citation>
    <scope>NUCLEOTIDE SEQUENCE</scope>
    <source>
        <strain evidence="2">Dzin_1.0</strain>
    </source>
</reference>
<keyword evidence="1" id="KW-0175">Coiled coil</keyword>
<evidence type="ECO:0000313" key="3">
    <source>
        <dbReference type="Proteomes" id="UP001085076"/>
    </source>
</evidence>
<feature type="coiled-coil region" evidence="1">
    <location>
        <begin position="13"/>
        <end position="40"/>
    </location>
</feature>
<evidence type="ECO:0008006" key="4">
    <source>
        <dbReference type="Google" id="ProtNLM"/>
    </source>
</evidence>
<protein>
    <recommendedName>
        <fullName evidence="4">Reverse transcriptase domain-containing protein</fullName>
    </recommendedName>
</protein>